<evidence type="ECO:0000256" key="1">
    <source>
        <dbReference type="ARBA" id="ARBA00006484"/>
    </source>
</evidence>
<sequence length="226" mass="25559">MKLKGKTYTVANATSLLGRDLAKTLAEEGANLILSGLDHVELDTLLKELEETTEGNHNVVLLQPSKEIDWLNVLEEIQNDYDSLSGIILVHSIFTENRSIYEVSFEEFNEVMYEHVWGTYLGTRTLRPLLKDEADAKIINVIEPSFEDVYERNLYYTATGAIEALTHSTAIEMSKEDVDVYALSYRPNVKQDEEKFERSNPKAISVILDILTGEEKKPTGETIIIS</sequence>
<gene>
    <name evidence="3" type="ORF">ACFSX4_07300</name>
</gene>
<protein>
    <submittedName>
        <fullName evidence="3">SDR family oxidoreductase</fullName>
        <ecNumber evidence="3">1.-.-.-</ecNumber>
    </submittedName>
</protein>
<dbReference type="Gene3D" id="3.40.50.720">
    <property type="entry name" value="NAD(P)-binding Rossmann-like Domain"/>
    <property type="match status" value="1"/>
</dbReference>
<reference evidence="4" key="1">
    <citation type="journal article" date="2019" name="Int. J. Syst. Evol. Microbiol.">
        <title>The Global Catalogue of Microorganisms (GCM) 10K type strain sequencing project: providing services to taxonomists for standard genome sequencing and annotation.</title>
        <authorList>
            <consortium name="The Broad Institute Genomics Platform"/>
            <consortium name="The Broad Institute Genome Sequencing Center for Infectious Disease"/>
            <person name="Wu L."/>
            <person name="Ma J."/>
        </authorList>
    </citation>
    <scope>NUCLEOTIDE SEQUENCE [LARGE SCALE GENOMIC DNA]</scope>
    <source>
        <strain evidence="4">KCTC 33575</strain>
    </source>
</reference>
<dbReference type="EC" id="1.-.-.-" evidence="3"/>
<keyword evidence="4" id="KW-1185">Reference proteome</keyword>
<dbReference type="InterPro" id="IPR002347">
    <property type="entry name" value="SDR_fam"/>
</dbReference>
<accession>A0ABW5WWL3</accession>
<dbReference type="Proteomes" id="UP001597519">
    <property type="component" value="Unassembled WGS sequence"/>
</dbReference>
<dbReference type="EMBL" id="JBHUOQ010000001">
    <property type="protein sequence ID" value="MFD2830275.1"/>
    <property type="molecule type" value="Genomic_DNA"/>
</dbReference>
<comment type="caution">
    <text evidence="3">The sequence shown here is derived from an EMBL/GenBank/DDBJ whole genome shotgun (WGS) entry which is preliminary data.</text>
</comment>
<proteinExistence type="inferred from homology"/>
<dbReference type="PANTHER" id="PTHR43639:SF1">
    <property type="entry name" value="SHORT-CHAIN DEHYDROGENASE_REDUCTASE FAMILY PROTEIN"/>
    <property type="match status" value="1"/>
</dbReference>
<dbReference type="GO" id="GO:0016491">
    <property type="term" value="F:oxidoreductase activity"/>
    <property type="evidence" value="ECO:0007669"/>
    <property type="project" value="UniProtKB-KW"/>
</dbReference>
<evidence type="ECO:0000256" key="2">
    <source>
        <dbReference type="ARBA" id="ARBA00023002"/>
    </source>
</evidence>
<evidence type="ECO:0000313" key="4">
    <source>
        <dbReference type="Proteomes" id="UP001597519"/>
    </source>
</evidence>
<dbReference type="SUPFAM" id="SSF51735">
    <property type="entry name" value="NAD(P)-binding Rossmann-fold domains"/>
    <property type="match status" value="1"/>
</dbReference>
<dbReference type="PANTHER" id="PTHR43639">
    <property type="entry name" value="OXIDOREDUCTASE, SHORT-CHAIN DEHYDROGENASE/REDUCTASE FAMILY (AFU_ORTHOLOGUE AFUA_5G02870)"/>
    <property type="match status" value="1"/>
</dbReference>
<dbReference type="CDD" id="cd05233">
    <property type="entry name" value="SDR_c"/>
    <property type="match status" value="1"/>
</dbReference>
<organism evidence="3 4">
    <name type="scientific">Corticicoccus populi</name>
    <dbReference type="NCBI Taxonomy" id="1812821"/>
    <lineage>
        <taxon>Bacteria</taxon>
        <taxon>Bacillati</taxon>
        <taxon>Bacillota</taxon>
        <taxon>Bacilli</taxon>
        <taxon>Bacillales</taxon>
        <taxon>Staphylococcaceae</taxon>
        <taxon>Corticicoccus</taxon>
    </lineage>
</organism>
<dbReference type="RefSeq" id="WP_377773049.1">
    <property type="nucleotide sequence ID" value="NZ_JBHUOQ010000001.1"/>
</dbReference>
<dbReference type="InterPro" id="IPR036291">
    <property type="entry name" value="NAD(P)-bd_dom_sf"/>
</dbReference>
<evidence type="ECO:0000313" key="3">
    <source>
        <dbReference type="EMBL" id="MFD2830275.1"/>
    </source>
</evidence>
<comment type="similarity">
    <text evidence="1">Belongs to the short-chain dehydrogenases/reductases (SDR) family.</text>
</comment>
<keyword evidence="2 3" id="KW-0560">Oxidoreductase</keyword>
<name>A0ABW5WWL3_9STAP</name>
<dbReference type="Pfam" id="PF13561">
    <property type="entry name" value="adh_short_C2"/>
    <property type="match status" value="1"/>
</dbReference>